<keyword evidence="2" id="KW-1185">Reference proteome</keyword>
<gene>
    <name evidence="1" type="primary">CPPED1_3</name>
    <name evidence="1" type="ORF">K3G42_031936</name>
</gene>
<evidence type="ECO:0000313" key="2">
    <source>
        <dbReference type="Proteomes" id="UP000827872"/>
    </source>
</evidence>
<accession>A0ACB8FL56</accession>
<dbReference type="EMBL" id="CM037617">
    <property type="protein sequence ID" value="KAH8006081.1"/>
    <property type="molecule type" value="Genomic_DNA"/>
</dbReference>
<comment type="caution">
    <text evidence="1">The sequence shown here is derived from an EMBL/GenBank/DDBJ whole genome shotgun (WGS) entry which is preliminary data.</text>
</comment>
<name>A0ACB8FL56_9SAUR</name>
<protein>
    <submittedName>
        <fullName evidence="1">Serine/threonine-protein phosphatase cpped1</fullName>
    </submittedName>
</protein>
<sequence length="102" mass="11560">MTNKSFQREIDKQHPKTRFATVRDVEKEWKAPFYFIQGADPQFGLMKAYAIGDCDSGGDEWDQELKLTQQAVQAVNQLDPKPKFFVICGDLVHGMPGNQADP</sequence>
<reference evidence="1" key="1">
    <citation type="submission" date="2021-08" db="EMBL/GenBank/DDBJ databases">
        <title>The first chromosome-level gecko genome reveals the dynamic sex chromosomes of Neotropical dwarf geckos (Sphaerodactylidae: Sphaerodactylus).</title>
        <authorList>
            <person name="Pinto B.J."/>
            <person name="Keating S.E."/>
            <person name="Gamble T."/>
        </authorList>
    </citation>
    <scope>NUCLEOTIDE SEQUENCE</scope>
    <source>
        <strain evidence="1">TG3544</strain>
    </source>
</reference>
<evidence type="ECO:0000313" key="1">
    <source>
        <dbReference type="EMBL" id="KAH8006081.1"/>
    </source>
</evidence>
<proteinExistence type="predicted"/>
<organism evidence="1 2">
    <name type="scientific">Sphaerodactylus townsendi</name>
    <dbReference type="NCBI Taxonomy" id="933632"/>
    <lineage>
        <taxon>Eukaryota</taxon>
        <taxon>Metazoa</taxon>
        <taxon>Chordata</taxon>
        <taxon>Craniata</taxon>
        <taxon>Vertebrata</taxon>
        <taxon>Euteleostomi</taxon>
        <taxon>Lepidosauria</taxon>
        <taxon>Squamata</taxon>
        <taxon>Bifurcata</taxon>
        <taxon>Gekkota</taxon>
        <taxon>Sphaerodactylidae</taxon>
        <taxon>Sphaerodactylus</taxon>
    </lineage>
</organism>
<dbReference type="Proteomes" id="UP000827872">
    <property type="component" value="Linkage Group LG04"/>
</dbReference>